<dbReference type="AlphaFoldDB" id="A0A7J8WNC7"/>
<evidence type="ECO:0000256" key="1">
    <source>
        <dbReference type="ARBA" id="ARBA00009861"/>
    </source>
</evidence>
<evidence type="ECO:0000313" key="2">
    <source>
        <dbReference type="EMBL" id="MBA0676561.1"/>
    </source>
</evidence>
<name>A0A7J8WNC7_GOSAI</name>
<sequence>MVPGSLECPVRGEMLSSVVPAKATGGNKDLELTSMDLAMKLHYIKGVYFFQPEAAQGLSIHDLKEPMFQCLELYYAASGRIRRSESGRPFIKCNDGGVRIVEAQCDKSVDEWVAMARNNDHMLAHDQVLGPDLGFSPLVFVQIYKIFLTKLKYLFQFTRFKCGGVSVGLSWAHVLGDAFSASNFLNLWGQIMAGKQVPLQPNSPAHNISQFPTSISRKPFSLKKVDPVGDYWLTPNNSKMVTYSFRITAKQLHYYITTYCIHDPNKISDFEIISAMIWQSLSKAREDSGPNIVTICSNNSVDKMAMLPSNGMTLSTVEADFCVSKVEIGELAKLIAEKKMDENELIGELIKGDEVRSDFIVYGANLTFVNLEGTNVYGIEMKGLKPVCVNYMMNGVGEEGTVVVLPSNEKDGGNNGKMVTITLPQHLLLKLNNILQIDWNIII</sequence>
<comment type="caution">
    <text evidence="2">The sequence shown here is derived from an EMBL/GenBank/DDBJ whole genome shotgun (WGS) entry which is preliminary data.</text>
</comment>
<dbReference type="InterPro" id="IPR050317">
    <property type="entry name" value="Plant_Fungal_Acyltransferase"/>
</dbReference>
<protein>
    <submittedName>
        <fullName evidence="2">Uncharacterized protein</fullName>
    </submittedName>
</protein>
<dbReference type="Pfam" id="PF02458">
    <property type="entry name" value="Transferase"/>
    <property type="match status" value="1"/>
</dbReference>
<dbReference type="GO" id="GO:0016747">
    <property type="term" value="F:acyltransferase activity, transferring groups other than amino-acyl groups"/>
    <property type="evidence" value="ECO:0007669"/>
    <property type="project" value="TreeGrafter"/>
</dbReference>
<organism evidence="2 3">
    <name type="scientific">Gossypium aridum</name>
    <name type="common">American cotton</name>
    <name type="synonym">Erioxylum aridum</name>
    <dbReference type="NCBI Taxonomy" id="34290"/>
    <lineage>
        <taxon>Eukaryota</taxon>
        <taxon>Viridiplantae</taxon>
        <taxon>Streptophyta</taxon>
        <taxon>Embryophyta</taxon>
        <taxon>Tracheophyta</taxon>
        <taxon>Spermatophyta</taxon>
        <taxon>Magnoliopsida</taxon>
        <taxon>eudicotyledons</taxon>
        <taxon>Gunneridae</taxon>
        <taxon>Pentapetalae</taxon>
        <taxon>rosids</taxon>
        <taxon>malvids</taxon>
        <taxon>Malvales</taxon>
        <taxon>Malvaceae</taxon>
        <taxon>Malvoideae</taxon>
        <taxon>Gossypium</taxon>
    </lineage>
</organism>
<dbReference type="PANTHER" id="PTHR31642">
    <property type="entry name" value="TRICHOTHECENE 3-O-ACETYLTRANSFERASE"/>
    <property type="match status" value="1"/>
</dbReference>
<dbReference type="Proteomes" id="UP000593577">
    <property type="component" value="Unassembled WGS sequence"/>
</dbReference>
<evidence type="ECO:0000313" key="3">
    <source>
        <dbReference type="Proteomes" id="UP000593577"/>
    </source>
</evidence>
<dbReference type="InterPro" id="IPR023213">
    <property type="entry name" value="CAT-like_dom_sf"/>
</dbReference>
<proteinExistence type="inferred from homology"/>
<accession>A0A7J8WNC7</accession>
<keyword evidence="3" id="KW-1185">Reference proteome</keyword>
<dbReference type="PANTHER" id="PTHR31642:SF259">
    <property type="entry name" value="PROTEIN ECERIFERUM 2"/>
    <property type="match status" value="1"/>
</dbReference>
<dbReference type="EMBL" id="JABFAA010000002">
    <property type="protein sequence ID" value="MBA0676561.1"/>
    <property type="molecule type" value="Genomic_DNA"/>
</dbReference>
<dbReference type="Gene3D" id="3.30.559.10">
    <property type="entry name" value="Chloramphenicol acetyltransferase-like domain"/>
    <property type="match status" value="2"/>
</dbReference>
<reference evidence="2 3" key="1">
    <citation type="journal article" date="2019" name="Genome Biol. Evol.">
        <title>Insights into the evolution of the New World diploid cottons (Gossypium, subgenus Houzingenia) based on genome sequencing.</title>
        <authorList>
            <person name="Grover C.E."/>
            <person name="Arick M.A. 2nd"/>
            <person name="Thrash A."/>
            <person name="Conover J.L."/>
            <person name="Sanders W.S."/>
            <person name="Peterson D.G."/>
            <person name="Frelichowski J.E."/>
            <person name="Scheffler J.A."/>
            <person name="Scheffler B.E."/>
            <person name="Wendel J.F."/>
        </authorList>
    </citation>
    <scope>NUCLEOTIDE SEQUENCE [LARGE SCALE GENOMIC DNA]</scope>
    <source>
        <strain evidence="2">185</strain>
        <tissue evidence="2">Leaf</tissue>
    </source>
</reference>
<comment type="similarity">
    <text evidence="1">Belongs to the plant acyltransferase family.</text>
</comment>
<gene>
    <name evidence="2" type="ORF">Goari_018033</name>
</gene>